<accession>A0ABY7CTB5</accession>
<protein>
    <submittedName>
        <fullName evidence="1">Uncharacterized protein</fullName>
    </submittedName>
</protein>
<reference evidence="1" key="1">
    <citation type="submission" date="2022-10" db="EMBL/GenBank/DDBJ databases">
        <title>Puccinia triticina Genome sequencing and assembly.</title>
        <authorList>
            <person name="Li C."/>
        </authorList>
    </citation>
    <scope>NUCLEOTIDE SEQUENCE</scope>
    <source>
        <strain evidence="1">Pt15</strain>
    </source>
</reference>
<evidence type="ECO:0000313" key="1">
    <source>
        <dbReference type="EMBL" id="WAQ87212.1"/>
    </source>
</evidence>
<name>A0ABY7CTB5_9BASI</name>
<dbReference type="Proteomes" id="UP001164743">
    <property type="component" value="Chromosome 8A"/>
</dbReference>
<evidence type="ECO:0000313" key="2">
    <source>
        <dbReference type="Proteomes" id="UP001164743"/>
    </source>
</evidence>
<proteinExistence type="predicted"/>
<organism evidence="1 2">
    <name type="scientific">Puccinia triticina</name>
    <dbReference type="NCBI Taxonomy" id="208348"/>
    <lineage>
        <taxon>Eukaryota</taxon>
        <taxon>Fungi</taxon>
        <taxon>Dikarya</taxon>
        <taxon>Basidiomycota</taxon>
        <taxon>Pucciniomycotina</taxon>
        <taxon>Pucciniomycetes</taxon>
        <taxon>Pucciniales</taxon>
        <taxon>Pucciniaceae</taxon>
        <taxon>Puccinia</taxon>
    </lineage>
</organism>
<dbReference type="GeneID" id="77812406"/>
<sequence length="175" mass="19773">MIAKTEDSKNLEIMKNTIYNNMDTTMAFLRGEKFLSVHVEMAFESRYLYGKSPLKQLSRQYLIEAKLGEEPSSKMIIALNDAIEELFAIQGVSDESAVQIGYYGHLFCGISGINPADRTPFNQIIISHIKQRMESKRQQMGKYLGYIYNAMKEVWSPGTALNTSGDMGTPLKEVL</sequence>
<gene>
    <name evidence="1" type="ORF">PtA15_8A113</name>
</gene>
<dbReference type="EMBL" id="CP110428">
    <property type="protein sequence ID" value="WAQ87212.1"/>
    <property type="molecule type" value="Genomic_DNA"/>
</dbReference>
<dbReference type="RefSeq" id="XP_053022767.1">
    <property type="nucleotide sequence ID" value="XM_053171511.1"/>
</dbReference>
<keyword evidence="2" id="KW-1185">Reference proteome</keyword>